<dbReference type="AlphaFoldDB" id="A0A167CK59"/>
<keyword evidence="1 2" id="KW-0224">Dipeptidase</keyword>
<dbReference type="SUPFAM" id="SSF51556">
    <property type="entry name" value="Metallo-dependent hydrolases"/>
    <property type="match status" value="1"/>
</dbReference>
<sequence>MSITLFCVKVVVAANEENNDCSPASNASDDFSTANHYESLRDTLQQIDIIHTLIERYPDSLGLARTSAEVWDAFRSGRVASLIGVEGLHQIANSASVMRSFYRLGVRYITLTHDSNNLASLTQHPRNSPDEVLDMLKANGGVFMISFLCKLTDSSGPTLKRVADHIQHAGERIGYDHVGIGSDFDGMMDSPSGLEDISKMPFLVAELLKRGIPEDSVQNIVGLNVLRVLDAVQEVSARMRNGNQDMLQDVIDEIWDEHVRLQVKQVRGLLSPDDDSFISTQKGSVDAIRTSD</sequence>
<dbReference type="STRING" id="1081105.A0A167CK59"/>
<accession>A0A167CK59</accession>
<evidence type="ECO:0000256" key="1">
    <source>
        <dbReference type="ARBA" id="ARBA00022997"/>
    </source>
</evidence>
<evidence type="ECO:0000313" key="3">
    <source>
        <dbReference type="EMBL" id="OAA41287.1"/>
    </source>
</evidence>
<dbReference type="PANTHER" id="PTHR10443">
    <property type="entry name" value="MICROSOMAL DIPEPTIDASE"/>
    <property type="match status" value="1"/>
</dbReference>
<comment type="catalytic activity">
    <reaction evidence="2">
        <text>an L-aminoacyl-L-amino acid + H2O = 2 an L-alpha-amino acid</text>
        <dbReference type="Rhea" id="RHEA:48940"/>
        <dbReference type="ChEBI" id="CHEBI:15377"/>
        <dbReference type="ChEBI" id="CHEBI:59869"/>
        <dbReference type="ChEBI" id="CHEBI:77460"/>
        <dbReference type="EC" id="3.4.13.19"/>
    </reaction>
</comment>
<dbReference type="OrthoDB" id="445695at2759"/>
<dbReference type="PANTHER" id="PTHR10443:SF12">
    <property type="entry name" value="DIPEPTIDASE"/>
    <property type="match status" value="1"/>
</dbReference>
<proteinExistence type="inferred from homology"/>
<dbReference type="EC" id="3.4.13.19" evidence="2"/>
<reference evidence="3 4" key="1">
    <citation type="journal article" date="2016" name="Genome Biol. Evol.">
        <title>Divergent and convergent evolution of fungal pathogenicity.</title>
        <authorList>
            <person name="Shang Y."/>
            <person name="Xiao G."/>
            <person name="Zheng P."/>
            <person name="Cen K."/>
            <person name="Zhan S."/>
            <person name="Wang C."/>
        </authorList>
    </citation>
    <scope>NUCLEOTIDE SEQUENCE [LARGE SCALE GENOMIC DNA]</scope>
    <source>
        <strain evidence="3 4">RCEF 4871</strain>
    </source>
</reference>
<dbReference type="EMBL" id="AZHC01000016">
    <property type="protein sequence ID" value="OAA41287.1"/>
    <property type="molecule type" value="Genomic_DNA"/>
</dbReference>
<keyword evidence="2" id="KW-0645">Protease</keyword>
<keyword evidence="2" id="KW-0378">Hydrolase</keyword>
<dbReference type="OMA" id="MEDVIAH"/>
<dbReference type="GO" id="GO:0006508">
    <property type="term" value="P:proteolysis"/>
    <property type="evidence" value="ECO:0007669"/>
    <property type="project" value="UniProtKB-KW"/>
</dbReference>
<comment type="similarity">
    <text evidence="2">Belongs to the metallo-dependent hydrolases superfamily. Peptidase M19 family.</text>
</comment>
<comment type="caution">
    <text evidence="3">The sequence shown here is derived from an EMBL/GenBank/DDBJ whole genome shotgun (WGS) entry which is preliminary data.</text>
</comment>
<keyword evidence="2" id="KW-0862">Zinc</keyword>
<organism evidence="3 4">
    <name type="scientific">Metarhizium rileyi (strain RCEF 4871)</name>
    <name type="common">Nomuraea rileyi</name>
    <dbReference type="NCBI Taxonomy" id="1649241"/>
    <lineage>
        <taxon>Eukaryota</taxon>
        <taxon>Fungi</taxon>
        <taxon>Dikarya</taxon>
        <taxon>Ascomycota</taxon>
        <taxon>Pezizomycotina</taxon>
        <taxon>Sordariomycetes</taxon>
        <taxon>Hypocreomycetidae</taxon>
        <taxon>Hypocreales</taxon>
        <taxon>Clavicipitaceae</taxon>
        <taxon>Metarhizium</taxon>
    </lineage>
</organism>
<dbReference type="InterPro" id="IPR032466">
    <property type="entry name" value="Metal_Hydrolase"/>
</dbReference>
<evidence type="ECO:0000313" key="4">
    <source>
        <dbReference type="Proteomes" id="UP000243498"/>
    </source>
</evidence>
<keyword evidence="4" id="KW-1185">Reference proteome</keyword>
<dbReference type="PROSITE" id="PS51365">
    <property type="entry name" value="RENAL_DIPEPTIDASE_2"/>
    <property type="match status" value="2"/>
</dbReference>
<protein>
    <recommendedName>
        <fullName evidence="2">Dipeptidase</fullName>
        <ecNumber evidence="2">3.4.13.19</ecNumber>
    </recommendedName>
</protein>
<name>A0A167CK59_METRR</name>
<dbReference type="GO" id="GO:0070573">
    <property type="term" value="F:metallodipeptidase activity"/>
    <property type="evidence" value="ECO:0007669"/>
    <property type="project" value="InterPro"/>
</dbReference>
<comment type="cofactor">
    <cofactor evidence="2">
        <name>Zn(2+)</name>
        <dbReference type="ChEBI" id="CHEBI:29105"/>
    </cofactor>
</comment>
<gene>
    <name evidence="3" type="ORF">NOR_05365</name>
</gene>
<dbReference type="GO" id="GO:0046872">
    <property type="term" value="F:metal ion binding"/>
    <property type="evidence" value="ECO:0007669"/>
    <property type="project" value="UniProtKB-UniRule"/>
</dbReference>
<dbReference type="InterPro" id="IPR008257">
    <property type="entry name" value="Pept_M19"/>
</dbReference>
<dbReference type="Proteomes" id="UP000243498">
    <property type="component" value="Unassembled WGS sequence"/>
</dbReference>
<dbReference type="Pfam" id="PF01244">
    <property type="entry name" value="Peptidase_M19"/>
    <property type="match status" value="1"/>
</dbReference>
<evidence type="ECO:0000256" key="2">
    <source>
        <dbReference type="RuleBase" id="RU341113"/>
    </source>
</evidence>
<keyword evidence="2" id="KW-0479">Metal-binding</keyword>
<dbReference type="Gene3D" id="3.20.20.140">
    <property type="entry name" value="Metal-dependent hydrolases"/>
    <property type="match status" value="2"/>
</dbReference>
<keyword evidence="2" id="KW-0482">Metalloprotease</keyword>